<name>A0ABU6QWY0_9FABA</name>
<reference evidence="2 3" key="1">
    <citation type="journal article" date="2023" name="Plants (Basel)">
        <title>Bridging the Gap: Combining Genomics and Transcriptomics Approaches to Understand Stylosanthes scabra, an Orphan Legume from the Brazilian Caatinga.</title>
        <authorList>
            <person name="Ferreira-Neto J.R.C."/>
            <person name="da Silva M.D."/>
            <person name="Binneck E."/>
            <person name="de Melo N.F."/>
            <person name="da Silva R.H."/>
            <person name="de Melo A.L.T.M."/>
            <person name="Pandolfi V."/>
            <person name="Bustamante F.O."/>
            <person name="Brasileiro-Vidal A.C."/>
            <person name="Benko-Iseppon A.M."/>
        </authorList>
    </citation>
    <scope>NUCLEOTIDE SEQUENCE [LARGE SCALE GENOMIC DNA]</scope>
    <source>
        <tissue evidence="2">Leaves</tissue>
    </source>
</reference>
<feature type="compositionally biased region" description="Polar residues" evidence="1">
    <location>
        <begin position="35"/>
        <end position="45"/>
    </location>
</feature>
<keyword evidence="3" id="KW-1185">Reference proteome</keyword>
<gene>
    <name evidence="2" type="ORF">PIB30_097344</name>
</gene>
<feature type="region of interest" description="Disordered" evidence="1">
    <location>
        <begin position="1"/>
        <end position="70"/>
    </location>
</feature>
<evidence type="ECO:0000313" key="2">
    <source>
        <dbReference type="EMBL" id="MED6116141.1"/>
    </source>
</evidence>
<comment type="caution">
    <text evidence="2">The sequence shown here is derived from an EMBL/GenBank/DDBJ whole genome shotgun (WGS) entry which is preliminary data.</text>
</comment>
<dbReference type="Proteomes" id="UP001341840">
    <property type="component" value="Unassembled WGS sequence"/>
</dbReference>
<dbReference type="EMBL" id="JASCZI010002387">
    <property type="protein sequence ID" value="MED6116141.1"/>
    <property type="molecule type" value="Genomic_DNA"/>
</dbReference>
<proteinExistence type="predicted"/>
<evidence type="ECO:0000256" key="1">
    <source>
        <dbReference type="SAM" id="MobiDB-lite"/>
    </source>
</evidence>
<organism evidence="2 3">
    <name type="scientific">Stylosanthes scabra</name>
    <dbReference type="NCBI Taxonomy" id="79078"/>
    <lineage>
        <taxon>Eukaryota</taxon>
        <taxon>Viridiplantae</taxon>
        <taxon>Streptophyta</taxon>
        <taxon>Embryophyta</taxon>
        <taxon>Tracheophyta</taxon>
        <taxon>Spermatophyta</taxon>
        <taxon>Magnoliopsida</taxon>
        <taxon>eudicotyledons</taxon>
        <taxon>Gunneridae</taxon>
        <taxon>Pentapetalae</taxon>
        <taxon>rosids</taxon>
        <taxon>fabids</taxon>
        <taxon>Fabales</taxon>
        <taxon>Fabaceae</taxon>
        <taxon>Papilionoideae</taxon>
        <taxon>50 kb inversion clade</taxon>
        <taxon>dalbergioids sensu lato</taxon>
        <taxon>Dalbergieae</taxon>
        <taxon>Pterocarpus clade</taxon>
        <taxon>Stylosanthes</taxon>
    </lineage>
</organism>
<sequence length="171" mass="19102">MQLPTSQHTPWLASLGNGWARSESDAPGASGYARTRTSMQAQWATTYRRPWPTREGTRPGSQGPGDGLLTPKPPLHAINMMKPYVHEKNDRNRRGRCLNLAHLIDLAGLNDAPVRCHVRGPHELQQTHGSELHSQKFKLKQATGTFLRSGIRTSSTPTRFNSFRKSSILRV</sequence>
<protein>
    <submittedName>
        <fullName evidence="2">Uncharacterized protein</fullName>
    </submittedName>
</protein>
<evidence type="ECO:0000313" key="3">
    <source>
        <dbReference type="Proteomes" id="UP001341840"/>
    </source>
</evidence>
<accession>A0ABU6QWY0</accession>